<evidence type="ECO:0000259" key="9">
    <source>
        <dbReference type="PROSITE" id="PS50850"/>
    </source>
</evidence>
<comment type="caution">
    <text evidence="10">The sequence shown here is derived from an EMBL/GenBank/DDBJ whole genome shotgun (WGS) entry which is preliminary data.</text>
</comment>
<feature type="transmembrane region" description="Helical" evidence="8">
    <location>
        <begin position="226"/>
        <end position="243"/>
    </location>
</feature>
<organism evidence="10 11">
    <name type="scientific">Microlunatus panaciterrae</name>
    <dbReference type="NCBI Taxonomy" id="400768"/>
    <lineage>
        <taxon>Bacteria</taxon>
        <taxon>Bacillati</taxon>
        <taxon>Actinomycetota</taxon>
        <taxon>Actinomycetes</taxon>
        <taxon>Propionibacteriales</taxon>
        <taxon>Propionibacteriaceae</taxon>
        <taxon>Microlunatus</taxon>
    </lineage>
</organism>
<dbReference type="Pfam" id="PF07690">
    <property type="entry name" value="MFS_1"/>
    <property type="match status" value="1"/>
</dbReference>
<dbReference type="EMBL" id="JAFBCF010000001">
    <property type="protein sequence ID" value="MBM7798607.1"/>
    <property type="molecule type" value="Genomic_DNA"/>
</dbReference>
<evidence type="ECO:0000256" key="7">
    <source>
        <dbReference type="ARBA" id="ARBA00023136"/>
    </source>
</evidence>
<keyword evidence="5 8" id="KW-0812">Transmembrane</keyword>
<sequence>MSGVNQKVAVAVVYVSGLFMNIMDMTIVNVALPQIASVLQVSRADIGTISIAYLVSLAVAIPASGWMGDRFGHRQVLLVAIVLFTIASGLCGSAQSLEQLVGFRVLQGLAGGMMTPVGMALLMRTFPPAERVRAASILTIPTALAPALGPVLGGLLVTTLSWRWVFWVNLPIGLLAVAFGLIFLRRRPLDHAGRFDLLGFVLSGVGFGGLMFGISEGASMGWTSPQIVVALVAGVLLVTVLVFHQLRVREPLLGLRIFTNRLFAFTSTTMFLASAGFLGSLFVAALFFQLGLRLDALQAGLLIFPEAIGVMTGAQVVSRVLYPRLGPRWTIFVGLIGSAAMMNLMWTVTDSDQAWQTRLIMFALGFFQSHNIVSSQAAAFAQISHQDMGRATALLNAGRQLGSAVGVATLATVMAALAAPAQPDAGPGLLGFHLAFTVASVFSLVGLVTVLQIDNADAAETVRGGKSPAAATRS</sequence>
<dbReference type="PRINTS" id="PR01036">
    <property type="entry name" value="TCRTETB"/>
</dbReference>
<evidence type="ECO:0000256" key="8">
    <source>
        <dbReference type="SAM" id="Phobius"/>
    </source>
</evidence>
<dbReference type="Proteomes" id="UP000704762">
    <property type="component" value="Unassembled WGS sequence"/>
</dbReference>
<feature type="transmembrane region" description="Helical" evidence="8">
    <location>
        <begin position="296"/>
        <end position="317"/>
    </location>
</feature>
<protein>
    <submittedName>
        <fullName evidence="10">EmrB/QacA subfamily drug resistance transporter</fullName>
    </submittedName>
</protein>
<evidence type="ECO:0000256" key="3">
    <source>
        <dbReference type="ARBA" id="ARBA00022448"/>
    </source>
</evidence>
<reference evidence="10 11" key="1">
    <citation type="submission" date="2021-01" db="EMBL/GenBank/DDBJ databases">
        <title>Sequencing the genomes of 1000 actinobacteria strains.</title>
        <authorList>
            <person name="Klenk H.-P."/>
        </authorList>
    </citation>
    <scope>NUCLEOTIDE SEQUENCE [LARGE SCALE GENOMIC DNA]</scope>
    <source>
        <strain evidence="10 11">DSM 18662</strain>
    </source>
</reference>
<evidence type="ECO:0000256" key="1">
    <source>
        <dbReference type="ARBA" id="ARBA00004651"/>
    </source>
</evidence>
<evidence type="ECO:0000256" key="4">
    <source>
        <dbReference type="ARBA" id="ARBA00022475"/>
    </source>
</evidence>
<feature type="transmembrane region" description="Helical" evidence="8">
    <location>
        <begin position="76"/>
        <end position="95"/>
    </location>
</feature>
<accession>A0ABS2RJD1</accession>
<dbReference type="Gene3D" id="1.20.1720.10">
    <property type="entry name" value="Multidrug resistance protein D"/>
    <property type="match status" value="1"/>
</dbReference>
<dbReference type="NCBIfam" id="TIGR00711">
    <property type="entry name" value="efflux_EmrB"/>
    <property type="match status" value="1"/>
</dbReference>
<keyword evidence="11" id="KW-1185">Reference proteome</keyword>
<feature type="transmembrane region" description="Helical" evidence="8">
    <location>
        <begin position="329"/>
        <end position="348"/>
    </location>
</feature>
<dbReference type="InterPro" id="IPR004638">
    <property type="entry name" value="EmrB-like"/>
</dbReference>
<dbReference type="Gene3D" id="1.20.1250.20">
    <property type="entry name" value="MFS general substrate transporter like domains"/>
    <property type="match status" value="1"/>
</dbReference>
<keyword evidence="4" id="KW-1003">Cell membrane</keyword>
<feature type="transmembrane region" description="Helical" evidence="8">
    <location>
        <begin position="263"/>
        <end position="290"/>
    </location>
</feature>
<keyword evidence="6 8" id="KW-1133">Transmembrane helix</keyword>
<comment type="subcellular location">
    <subcellularLocation>
        <location evidence="1">Cell membrane</location>
        <topology evidence="1">Multi-pass membrane protein</topology>
    </subcellularLocation>
</comment>
<feature type="transmembrane region" description="Helical" evidence="8">
    <location>
        <begin position="44"/>
        <end position="64"/>
    </location>
</feature>
<feature type="transmembrane region" description="Helical" evidence="8">
    <location>
        <begin position="164"/>
        <end position="183"/>
    </location>
</feature>
<feature type="domain" description="Major facilitator superfamily (MFS) profile" evidence="9">
    <location>
        <begin position="10"/>
        <end position="458"/>
    </location>
</feature>
<keyword evidence="7 8" id="KW-0472">Membrane</keyword>
<dbReference type="PROSITE" id="PS50850">
    <property type="entry name" value="MFS"/>
    <property type="match status" value="1"/>
</dbReference>
<dbReference type="SUPFAM" id="SSF103473">
    <property type="entry name" value="MFS general substrate transporter"/>
    <property type="match status" value="2"/>
</dbReference>
<keyword evidence="3" id="KW-0813">Transport</keyword>
<name>A0ABS2RJD1_9ACTN</name>
<dbReference type="InterPro" id="IPR036259">
    <property type="entry name" value="MFS_trans_sf"/>
</dbReference>
<dbReference type="InterPro" id="IPR020846">
    <property type="entry name" value="MFS_dom"/>
</dbReference>
<dbReference type="PANTHER" id="PTHR42718:SF9">
    <property type="entry name" value="MAJOR FACILITATOR SUPERFAMILY MULTIDRUG TRANSPORTER MFSC"/>
    <property type="match status" value="1"/>
</dbReference>
<dbReference type="PANTHER" id="PTHR42718">
    <property type="entry name" value="MAJOR FACILITATOR SUPERFAMILY MULTIDRUG TRANSPORTER MFSC"/>
    <property type="match status" value="1"/>
</dbReference>
<dbReference type="InterPro" id="IPR011701">
    <property type="entry name" value="MFS"/>
</dbReference>
<feature type="transmembrane region" description="Helical" evidence="8">
    <location>
        <begin position="195"/>
        <end position="214"/>
    </location>
</feature>
<feature type="transmembrane region" description="Helical" evidence="8">
    <location>
        <begin position="401"/>
        <end position="419"/>
    </location>
</feature>
<feature type="transmembrane region" description="Helical" evidence="8">
    <location>
        <begin position="12"/>
        <end position="32"/>
    </location>
</feature>
<feature type="transmembrane region" description="Helical" evidence="8">
    <location>
        <begin position="431"/>
        <end position="453"/>
    </location>
</feature>
<dbReference type="RefSeq" id="WP_204917130.1">
    <property type="nucleotide sequence ID" value="NZ_BAAAQP010000002.1"/>
</dbReference>
<feature type="transmembrane region" description="Helical" evidence="8">
    <location>
        <begin position="360"/>
        <end position="381"/>
    </location>
</feature>
<evidence type="ECO:0000256" key="5">
    <source>
        <dbReference type="ARBA" id="ARBA00022692"/>
    </source>
</evidence>
<evidence type="ECO:0000256" key="2">
    <source>
        <dbReference type="ARBA" id="ARBA00008537"/>
    </source>
</evidence>
<gene>
    <name evidence="10" type="ORF">JOE57_001528</name>
</gene>
<proteinExistence type="inferred from homology"/>
<evidence type="ECO:0000313" key="10">
    <source>
        <dbReference type="EMBL" id="MBM7798607.1"/>
    </source>
</evidence>
<feature type="transmembrane region" description="Helical" evidence="8">
    <location>
        <begin position="134"/>
        <end position="158"/>
    </location>
</feature>
<comment type="similarity">
    <text evidence="2">Belongs to the major facilitator superfamily. EmrB family.</text>
</comment>
<evidence type="ECO:0000256" key="6">
    <source>
        <dbReference type="ARBA" id="ARBA00022989"/>
    </source>
</evidence>
<feature type="transmembrane region" description="Helical" evidence="8">
    <location>
        <begin position="101"/>
        <end position="122"/>
    </location>
</feature>
<evidence type="ECO:0000313" key="11">
    <source>
        <dbReference type="Proteomes" id="UP000704762"/>
    </source>
</evidence>